<proteinExistence type="predicted"/>
<keyword evidence="1" id="KW-0472">Membrane</keyword>
<comment type="caution">
    <text evidence="2">The sequence shown here is derived from an EMBL/GenBank/DDBJ whole genome shotgun (WGS) entry which is preliminary data.</text>
</comment>
<keyword evidence="1" id="KW-0812">Transmembrane</keyword>
<dbReference type="AlphaFoldDB" id="A0A552X3S8"/>
<dbReference type="OrthoDB" id="6240152at2"/>
<keyword evidence="3" id="KW-1185">Reference proteome</keyword>
<organism evidence="2 3">
    <name type="scientific">Aliidiomarina halalkaliphila</name>
    <dbReference type="NCBI Taxonomy" id="2593535"/>
    <lineage>
        <taxon>Bacteria</taxon>
        <taxon>Pseudomonadati</taxon>
        <taxon>Pseudomonadota</taxon>
        <taxon>Gammaproteobacteria</taxon>
        <taxon>Alteromonadales</taxon>
        <taxon>Idiomarinaceae</taxon>
        <taxon>Aliidiomarina</taxon>
    </lineage>
</organism>
<sequence length="179" mass="20202">MDVWIQFFGAAALVMNFIGYRQETVNGYRFVTAFALAFLSVHFFMLGAMAAGIGLAIGAVRNIVAMRYQSMPVLLGFVLINVIFCLIEWFILNNPATLFIAYTASLIFTVGSVILKSADTIRKWFILAESLMFIYALLVFSPFGMLFNLSNLTSIFLKLRSDRRRVQSEQELHKSANQD</sequence>
<dbReference type="Pfam" id="PF10688">
    <property type="entry name" value="Imp-YgjV"/>
    <property type="match status" value="1"/>
</dbReference>
<feature type="transmembrane region" description="Helical" evidence="1">
    <location>
        <begin position="31"/>
        <end position="60"/>
    </location>
</feature>
<dbReference type="EMBL" id="VJWL01000001">
    <property type="protein sequence ID" value="TRW49682.1"/>
    <property type="molecule type" value="Genomic_DNA"/>
</dbReference>
<keyword evidence="1" id="KW-1133">Transmembrane helix</keyword>
<protein>
    <submittedName>
        <fullName evidence="2">YgjV family protein</fullName>
    </submittedName>
</protein>
<dbReference type="InterPro" id="IPR019629">
    <property type="entry name" value="Uncharacterised_HI1736/YgjV"/>
</dbReference>
<feature type="transmembrane region" description="Helical" evidence="1">
    <location>
        <begin position="98"/>
        <end position="115"/>
    </location>
</feature>
<reference evidence="2 3" key="1">
    <citation type="submission" date="2019-07" db="EMBL/GenBank/DDBJ databases">
        <authorList>
            <person name="Yang M."/>
            <person name="Zhao D."/>
            <person name="Xiang H."/>
        </authorList>
    </citation>
    <scope>NUCLEOTIDE SEQUENCE [LARGE SCALE GENOMIC DNA]</scope>
    <source>
        <strain evidence="2 3">IM1326</strain>
    </source>
</reference>
<evidence type="ECO:0000256" key="1">
    <source>
        <dbReference type="SAM" id="Phobius"/>
    </source>
</evidence>
<gene>
    <name evidence="2" type="ORF">FM042_02130</name>
</gene>
<evidence type="ECO:0000313" key="3">
    <source>
        <dbReference type="Proteomes" id="UP000320359"/>
    </source>
</evidence>
<accession>A0A552X3S8</accession>
<dbReference type="RefSeq" id="WP_143234104.1">
    <property type="nucleotide sequence ID" value="NZ_VJWL01000001.1"/>
</dbReference>
<evidence type="ECO:0000313" key="2">
    <source>
        <dbReference type="EMBL" id="TRW49682.1"/>
    </source>
</evidence>
<dbReference type="Proteomes" id="UP000320359">
    <property type="component" value="Unassembled WGS sequence"/>
</dbReference>
<feature type="transmembrane region" description="Helical" evidence="1">
    <location>
        <begin position="72"/>
        <end position="92"/>
    </location>
</feature>
<name>A0A552X3S8_9GAMM</name>
<feature type="transmembrane region" description="Helical" evidence="1">
    <location>
        <begin position="124"/>
        <end position="147"/>
    </location>
</feature>